<dbReference type="Proteomes" id="UP001642540">
    <property type="component" value="Unassembled WGS sequence"/>
</dbReference>
<evidence type="ECO:0000256" key="4">
    <source>
        <dbReference type="SAM" id="MobiDB-lite"/>
    </source>
</evidence>
<comment type="subcellular location">
    <subcellularLocation>
        <location evidence="1">Nucleus</location>
        <location evidence="1">Nucleolus</location>
    </subcellularLocation>
</comment>
<feature type="compositionally biased region" description="Polar residues" evidence="4">
    <location>
        <begin position="123"/>
        <end position="132"/>
    </location>
</feature>
<evidence type="ECO:0008006" key="7">
    <source>
        <dbReference type="Google" id="ProtNLM"/>
    </source>
</evidence>
<dbReference type="EMBL" id="CAXLJM020000049">
    <property type="protein sequence ID" value="CAL8113561.1"/>
    <property type="molecule type" value="Genomic_DNA"/>
</dbReference>
<keyword evidence="3" id="KW-0539">Nucleus</keyword>
<organism evidence="5 6">
    <name type="scientific">Orchesella dallaii</name>
    <dbReference type="NCBI Taxonomy" id="48710"/>
    <lineage>
        <taxon>Eukaryota</taxon>
        <taxon>Metazoa</taxon>
        <taxon>Ecdysozoa</taxon>
        <taxon>Arthropoda</taxon>
        <taxon>Hexapoda</taxon>
        <taxon>Collembola</taxon>
        <taxon>Entomobryomorpha</taxon>
        <taxon>Entomobryoidea</taxon>
        <taxon>Orchesellidae</taxon>
        <taxon>Orchesellinae</taxon>
        <taxon>Orchesella</taxon>
    </lineage>
</organism>
<evidence type="ECO:0000256" key="3">
    <source>
        <dbReference type="ARBA" id="ARBA00023242"/>
    </source>
</evidence>
<keyword evidence="6" id="KW-1185">Reference proteome</keyword>
<comment type="caution">
    <text evidence="5">The sequence shown here is derived from an EMBL/GenBank/DDBJ whole genome shotgun (WGS) entry which is preliminary data.</text>
</comment>
<evidence type="ECO:0000256" key="1">
    <source>
        <dbReference type="ARBA" id="ARBA00004604"/>
    </source>
</evidence>
<feature type="region of interest" description="Disordered" evidence="4">
    <location>
        <begin position="1"/>
        <end position="28"/>
    </location>
</feature>
<accession>A0ABP1QWV3</accession>
<gene>
    <name evidence="5" type="ORF">ODALV1_LOCUS16072</name>
</gene>
<comment type="similarity">
    <text evidence="2">Belongs to the SLX9 family.</text>
</comment>
<name>A0ABP1QWV3_9HEXA</name>
<feature type="compositionally biased region" description="Basic and acidic residues" evidence="4">
    <location>
        <begin position="1"/>
        <end position="11"/>
    </location>
</feature>
<evidence type="ECO:0000313" key="6">
    <source>
        <dbReference type="Proteomes" id="UP001642540"/>
    </source>
</evidence>
<dbReference type="Pfam" id="PF15341">
    <property type="entry name" value="SLX9"/>
    <property type="match status" value="1"/>
</dbReference>
<dbReference type="InterPro" id="IPR028160">
    <property type="entry name" value="Slx9-like"/>
</dbReference>
<sequence>MGKVKSRDQKRARLVRGGRKSNDTQAQLKKTVGKISADISAISLGPPRCKILKKTAAATGSSLLTSNFASRITVLNKQKKKVTFCQNLIAEGLKEQKNPLDENAKHYFKVIHPSAIAKRSSGKGASQPSSEGDATDSLIPDSDEVLMNTAAPELRRIIKRSVKCKKIRLKAKKETFKKRMELLKVKRDEIVKAKQRQQTAIVGDIHPLLQALPSFTEDEDRKTIETELAKIMQEDQAKPIPKKPKYNVKKTQKAILDSLKFFEAAGVSAGLASK</sequence>
<evidence type="ECO:0000313" key="5">
    <source>
        <dbReference type="EMBL" id="CAL8113561.1"/>
    </source>
</evidence>
<reference evidence="5 6" key="1">
    <citation type="submission" date="2024-08" db="EMBL/GenBank/DDBJ databases">
        <authorList>
            <person name="Cucini C."/>
            <person name="Frati F."/>
        </authorList>
    </citation>
    <scope>NUCLEOTIDE SEQUENCE [LARGE SCALE GENOMIC DNA]</scope>
</reference>
<proteinExistence type="inferred from homology"/>
<feature type="region of interest" description="Disordered" evidence="4">
    <location>
        <begin position="118"/>
        <end position="139"/>
    </location>
</feature>
<protein>
    <recommendedName>
        <fullName evidence="7">Ribosome biogenesis protein SLX9</fullName>
    </recommendedName>
</protein>
<evidence type="ECO:0000256" key="2">
    <source>
        <dbReference type="ARBA" id="ARBA00011022"/>
    </source>
</evidence>